<feature type="compositionally biased region" description="Basic and acidic residues" evidence="2">
    <location>
        <begin position="151"/>
        <end position="169"/>
    </location>
</feature>
<accession>A0A6N3HIW7</accession>
<feature type="region of interest" description="Disordered" evidence="2">
    <location>
        <begin position="402"/>
        <end position="425"/>
    </location>
</feature>
<sequence length="425" mass="47481">MNISNREKIMLFILGIILIGIGYYNFVYTPMINKVEVKKQEKTEKEEEYNQTMATINALEDRKGDIKILKSKISDCTAKFYPTISQEHIILELDKLLNDSSLKGGITFEPIASSTVEEVTKERVDIKESSLQKFVDNYDSINGKENVQDSTKNKDSNIEKNSNVEKKTSENNINQNSEANAEEKKENTIQYIKCVVNFDGTYKSLDTFLNKIGNNEKKIVVNSININQKSLDGVSGTLGLEIYAVPRIDDELENYLKWILNNTYGKEVPFSPGAATGAVKSEADTSDFVISANSINSDLPTVVMGKSNDDGRITYVYADKNSAESIQIELNQHGDKYYYKYKTSRGTYPNDYSGEGAQFAPESSSSISLDVFSEKRVNSDDKSGVNIKVINNTDKLFNINISGDDTTNPRVTVDGDSSKISVNKK</sequence>
<gene>
    <name evidence="4" type="ORF">CBLFYP62_03924</name>
</gene>
<feature type="transmembrane region" description="Helical" evidence="3">
    <location>
        <begin position="9"/>
        <end position="28"/>
    </location>
</feature>
<dbReference type="EMBL" id="CACRTU010000049">
    <property type="protein sequence ID" value="VYU76765.1"/>
    <property type="molecule type" value="Genomic_DNA"/>
</dbReference>
<keyword evidence="3" id="KW-0812">Transmembrane</keyword>
<keyword evidence="3" id="KW-0472">Membrane</keyword>
<dbReference type="InterPro" id="IPR014717">
    <property type="entry name" value="Transl_elong_EF1B/ribsomal_bS6"/>
</dbReference>
<dbReference type="AlphaFoldDB" id="A0A6N3HIW7"/>
<evidence type="ECO:0000256" key="1">
    <source>
        <dbReference type="SAM" id="Coils"/>
    </source>
</evidence>
<evidence type="ECO:0000256" key="2">
    <source>
        <dbReference type="SAM" id="MobiDB-lite"/>
    </source>
</evidence>
<organism evidence="4">
    <name type="scientific">Clostridium butyricum</name>
    <dbReference type="NCBI Taxonomy" id="1492"/>
    <lineage>
        <taxon>Bacteria</taxon>
        <taxon>Bacillati</taxon>
        <taxon>Bacillota</taxon>
        <taxon>Clostridia</taxon>
        <taxon>Eubacteriales</taxon>
        <taxon>Clostridiaceae</taxon>
        <taxon>Clostridium</taxon>
    </lineage>
</organism>
<keyword evidence="3" id="KW-1133">Transmembrane helix</keyword>
<keyword evidence="1" id="KW-0175">Coiled coil</keyword>
<reference evidence="4" key="1">
    <citation type="submission" date="2019-11" db="EMBL/GenBank/DDBJ databases">
        <authorList>
            <person name="Feng L."/>
        </authorList>
    </citation>
    <scope>NUCLEOTIDE SEQUENCE</scope>
    <source>
        <strain evidence="4">CButyricumLFYP62</strain>
    </source>
</reference>
<feature type="coiled-coil region" evidence="1">
    <location>
        <begin position="32"/>
        <end position="62"/>
    </location>
</feature>
<dbReference type="RefSeq" id="WP_002579361.1">
    <property type="nucleotide sequence ID" value="NZ_BKBB01000010.1"/>
</dbReference>
<proteinExistence type="predicted"/>
<dbReference type="Gene3D" id="3.30.70.60">
    <property type="match status" value="1"/>
</dbReference>
<name>A0A6N3HIW7_CLOBU</name>
<evidence type="ECO:0000313" key="4">
    <source>
        <dbReference type="EMBL" id="VYU76765.1"/>
    </source>
</evidence>
<evidence type="ECO:0000256" key="3">
    <source>
        <dbReference type="SAM" id="Phobius"/>
    </source>
</evidence>
<protein>
    <submittedName>
        <fullName evidence="4">Uncharacterized protein</fullName>
    </submittedName>
</protein>
<feature type="region of interest" description="Disordered" evidence="2">
    <location>
        <begin position="142"/>
        <end position="182"/>
    </location>
</feature>